<dbReference type="RefSeq" id="WP_124149746.1">
    <property type="nucleotide sequence ID" value="NZ_RQIS01000002.1"/>
</dbReference>
<evidence type="ECO:0000313" key="4">
    <source>
        <dbReference type="Proteomes" id="UP000272778"/>
    </source>
</evidence>
<dbReference type="AlphaFoldDB" id="A0A3N6Q912"/>
<feature type="compositionally biased region" description="Basic and acidic residues" evidence="1">
    <location>
        <begin position="99"/>
        <end position="118"/>
    </location>
</feature>
<protein>
    <submittedName>
        <fullName evidence="3">Sugar ABC transporter ATPase</fullName>
    </submittedName>
</protein>
<comment type="caution">
    <text evidence="3">The sequence shown here is derived from an EMBL/GenBank/DDBJ whole genome shotgun (WGS) entry which is preliminary data.</text>
</comment>
<dbReference type="EMBL" id="RQIS01000002">
    <property type="protein sequence ID" value="RQH09046.1"/>
    <property type="molecule type" value="Genomic_DNA"/>
</dbReference>
<dbReference type="PROSITE" id="PS51257">
    <property type="entry name" value="PROKAR_LIPOPROTEIN"/>
    <property type="match status" value="1"/>
</dbReference>
<reference evidence="3 4" key="1">
    <citation type="submission" date="2018-11" db="EMBL/GenBank/DDBJ databases">
        <title>Paraburkholderia sp. DHOA04, isolated from soil.</title>
        <authorList>
            <person name="Gao Z.-H."/>
            <person name="Qiu L.-H."/>
            <person name="Fu J.-C."/>
        </authorList>
    </citation>
    <scope>NUCLEOTIDE SEQUENCE [LARGE SCALE GENOMIC DNA]</scope>
    <source>
        <strain evidence="3 4">DHOA04</strain>
    </source>
</reference>
<evidence type="ECO:0000313" key="3">
    <source>
        <dbReference type="EMBL" id="RQH09046.1"/>
    </source>
</evidence>
<evidence type="ECO:0000256" key="1">
    <source>
        <dbReference type="SAM" id="MobiDB-lite"/>
    </source>
</evidence>
<keyword evidence="2" id="KW-0732">Signal</keyword>
<dbReference type="Proteomes" id="UP000272778">
    <property type="component" value="Unassembled WGS sequence"/>
</dbReference>
<name>A0A3N6Q912_9BURK</name>
<feature type="chain" id="PRO_5018006050" evidence="2">
    <location>
        <begin position="29"/>
        <end position="118"/>
    </location>
</feature>
<proteinExistence type="predicted"/>
<feature type="region of interest" description="Disordered" evidence="1">
    <location>
        <begin position="92"/>
        <end position="118"/>
    </location>
</feature>
<accession>A0A3N6Q912</accession>
<evidence type="ECO:0000256" key="2">
    <source>
        <dbReference type="SAM" id="SignalP"/>
    </source>
</evidence>
<gene>
    <name evidence="3" type="ORF">D1Y85_04035</name>
</gene>
<sequence length="118" mass="12241">MNTLARRLLTASPLVLVAACSSAPPPQAAANGEPMIYVSSARSPSSIANCLEDRLPRVHESKAGSATELSIGSGSDASYFVTLTPSGNGSVIRVTHGASRSDDPPEPELRFDVARCTT</sequence>
<dbReference type="OrthoDB" id="9113050at2"/>
<organism evidence="3 4">
    <name type="scientific">Paraburkholderia dinghuensis</name>
    <dbReference type="NCBI Taxonomy" id="2305225"/>
    <lineage>
        <taxon>Bacteria</taxon>
        <taxon>Pseudomonadati</taxon>
        <taxon>Pseudomonadota</taxon>
        <taxon>Betaproteobacteria</taxon>
        <taxon>Burkholderiales</taxon>
        <taxon>Burkholderiaceae</taxon>
        <taxon>Paraburkholderia</taxon>
    </lineage>
</organism>
<keyword evidence="4" id="KW-1185">Reference proteome</keyword>
<feature type="signal peptide" evidence="2">
    <location>
        <begin position="1"/>
        <end position="28"/>
    </location>
</feature>